<evidence type="ECO:0000313" key="18">
    <source>
        <dbReference type="Proteomes" id="UP000033944"/>
    </source>
</evidence>
<protein>
    <recommendedName>
        <fullName evidence="12">Probable peptidoglycan glycosyltransferase FtsW</fullName>
        <ecNumber evidence="14">2.4.99.28</ecNumber>
    </recommendedName>
    <alternativeName>
        <fullName evidence="13">Cell division protein FtsW</fullName>
    </alternativeName>
    <alternativeName>
        <fullName evidence="10">Cell wall polymerase</fullName>
    </alternativeName>
    <alternativeName>
        <fullName evidence="9">Peptidoglycan polymerase</fullName>
    </alternativeName>
</protein>
<keyword evidence="4 16" id="KW-0812">Transmembrane</keyword>
<organism evidence="17 18">
    <name type="scientific">Candidatus Woesebacteria bacterium GW2011_GWB1_38_8b</name>
    <dbReference type="NCBI Taxonomy" id="1618571"/>
    <lineage>
        <taxon>Bacteria</taxon>
        <taxon>Candidatus Woeseibacteriota</taxon>
    </lineage>
</organism>
<keyword evidence="5" id="KW-0133">Cell shape</keyword>
<feature type="transmembrane region" description="Helical" evidence="16">
    <location>
        <begin position="69"/>
        <end position="87"/>
    </location>
</feature>
<keyword evidence="8 16" id="KW-0472">Membrane</keyword>
<dbReference type="AlphaFoldDB" id="A0A0G0L8S0"/>
<dbReference type="GO" id="GO:0015648">
    <property type="term" value="F:lipid-linked peptidoglycan transporter activity"/>
    <property type="evidence" value="ECO:0007669"/>
    <property type="project" value="TreeGrafter"/>
</dbReference>
<comment type="similarity">
    <text evidence="11">Belongs to the SEDS family. FtsW subfamily.</text>
</comment>
<evidence type="ECO:0000256" key="9">
    <source>
        <dbReference type="ARBA" id="ARBA00032370"/>
    </source>
</evidence>
<feature type="transmembrane region" description="Helical" evidence="16">
    <location>
        <begin position="39"/>
        <end position="57"/>
    </location>
</feature>
<proteinExistence type="inferred from homology"/>
<dbReference type="Proteomes" id="UP000033944">
    <property type="component" value="Unassembled WGS sequence"/>
</dbReference>
<feature type="transmembrane region" description="Helical" evidence="16">
    <location>
        <begin position="128"/>
        <end position="145"/>
    </location>
</feature>
<dbReference type="GO" id="GO:0051301">
    <property type="term" value="P:cell division"/>
    <property type="evidence" value="ECO:0007669"/>
    <property type="project" value="InterPro"/>
</dbReference>
<comment type="caution">
    <text evidence="17">The sequence shown here is derived from an EMBL/GenBank/DDBJ whole genome shotgun (WGS) entry which is preliminary data.</text>
</comment>
<dbReference type="GO" id="GO:0008955">
    <property type="term" value="F:peptidoglycan glycosyltransferase activity"/>
    <property type="evidence" value="ECO:0007669"/>
    <property type="project" value="UniProtKB-EC"/>
</dbReference>
<evidence type="ECO:0000256" key="12">
    <source>
        <dbReference type="ARBA" id="ARBA00041185"/>
    </source>
</evidence>
<feature type="transmembrane region" description="Helical" evidence="16">
    <location>
        <begin position="324"/>
        <end position="345"/>
    </location>
</feature>
<dbReference type="GO" id="GO:0008360">
    <property type="term" value="P:regulation of cell shape"/>
    <property type="evidence" value="ECO:0007669"/>
    <property type="project" value="UniProtKB-KW"/>
</dbReference>
<dbReference type="PATRIC" id="fig|1618571.3.peg.330"/>
<dbReference type="EC" id="2.4.99.28" evidence="14"/>
<feature type="transmembrane region" description="Helical" evidence="16">
    <location>
        <begin position="12"/>
        <end position="33"/>
    </location>
</feature>
<dbReference type="EMBL" id="LBVN01000007">
    <property type="protein sequence ID" value="KKQ87397.1"/>
    <property type="molecule type" value="Genomic_DNA"/>
</dbReference>
<comment type="catalytic activity">
    <reaction evidence="15">
        <text>[GlcNAc-(1-&gt;4)-Mur2Ac(oyl-L-Ala-gamma-D-Glu-L-Lys-D-Ala-D-Ala)](n)-di-trans,octa-cis-undecaprenyl diphosphate + beta-D-GlcNAc-(1-&gt;4)-Mur2Ac(oyl-L-Ala-gamma-D-Glu-L-Lys-D-Ala-D-Ala)-di-trans,octa-cis-undecaprenyl diphosphate = [GlcNAc-(1-&gt;4)-Mur2Ac(oyl-L-Ala-gamma-D-Glu-L-Lys-D-Ala-D-Ala)](n+1)-di-trans,octa-cis-undecaprenyl diphosphate + di-trans,octa-cis-undecaprenyl diphosphate + H(+)</text>
        <dbReference type="Rhea" id="RHEA:23708"/>
        <dbReference type="Rhea" id="RHEA-COMP:9602"/>
        <dbReference type="Rhea" id="RHEA-COMP:9603"/>
        <dbReference type="ChEBI" id="CHEBI:15378"/>
        <dbReference type="ChEBI" id="CHEBI:58405"/>
        <dbReference type="ChEBI" id="CHEBI:60033"/>
        <dbReference type="ChEBI" id="CHEBI:78435"/>
        <dbReference type="EC" id="2.4.99.28"/>
    </reaction>
</comment>
<sequence length="349" mass="38242">MGKVTKLFGRDGLILLSISLLILIGTLVLRTVAPGIFPTYYIYLGASLVVFIMFWRLDPEIMKIFSLHLYIGSLLLLILPLIIGQVTRGAIRWIPLFGLSFQPSEIVRPFLFLFFAQYLIRDEIDFKHLVKSVILFLIPFFLILVQPSLGVSLLTGVGFFGVLLSSSINKKQIFTVILLGLATLPLIWLLLAPYQKNRITGFLDPNSDPLGVGYNSIQSMISVGSGGVFGKGLGKGIQTQLAFLPERHTDFIFASIGEELGLIGTFTILLLLFIYFFVMSSFIDRAKDPKSRAFITAVLLSLLTEAVIHIGMNMGLLPITGVPLPFVSAGGSALIGTVISTAMVLNAKK</sequence>
<dbReference type="InterPro" id="IPR001182">
    <property type="entry name" value="FtsW/RodA"/>
</dbReference>
<evidence type="ECO:0000256" key="10">
    <source>
        <dbReference type="ARBA" id="ARBA00033270"/>
    </source>
</evidence>
<comment type="subcellular location">
    <subcellularLocation>
        <location evidence="1">Membrane</location>
        <topology evidence="1">Multi-pass membrane protein</topology>
    </subcellularLocation>
</comment>
<evidence type="ECO:0000256" key="16">
    <source>
        <dbReference type="SAM" id="Phobius"/>
    </source>
</evidence>
<feature type="transmembrane region" description="Helical" evidence="16">
    <location>
        <begin position="260"/>
        <end position="282"/>
    </location>
</feature>
<dbReference type="GO" id="GO:0032153">
    <property type="term" value="C:cell division site"/>
    <property type="evidence" value="ECO:0007669"/>
    <property type="project" value="TreeGrafter"/>
</dbReference>
<feature type="transmembrane region" description="Helical" evidence="16">
    <location>
        <begin position="93"/>
        <end position="116"/>
    </location>
</feature>
<evidence type="ECO:0000256" key="7">
    <source>
        <dbReference type="ARBA" id="ARBA00022989"/>
    </source>
</evidence>
<evidence type="ECO:0000256" key="13">
    <source>
        <dbReference type="ARBA" id="ARBA00041418"/>
    </source>
</evidence>
<evidence type="ECO:0000256" key="2">
    <source>
        <dbReference type="ARBA" id="ARBA00022676"/>
    </source>
</evidence>
<dbReference type="Pfam" id="PF01098">
    <property type="entry name" value="FTSW_RODA_SPOVE"/>
    <property type="match status" value="1"/>
</dbReference>
<evidence type="ECO:0000256" key="11">
    <source>
        <dbReference type="ARBA" id="ARBA00038053"/>
    </source>
</evidence>
<dbReference type="GO" id="GO:0005886">
    <property type="term" value="C:plasma membrane"/>
    <property type="evidence" value="ECO:0007669"/>
    <property type="project" value="TreeGrafter"/>
</dbReference>
<evidence type="ECO:0000256" key="6">
    <source>
        <dbReference type="ARBA" id="ARBA00022984"/>
    </source>
</evidence>
<feature type="transmembrane region" description="Helical" evidence="16">
    <location>
        <begin position="151"/>
        <end position="168"/>
    </location>
</feature>
<evidence type="ECO:0000256" key="4">
    <source>
        <dbReference type="ARBA" id="ARBA00022692"/>
    </source>
</evidence>
<feature type="transmembrane region" description="Helical" evidence="16">
    <location>
        <begin position="173"/>
        <end position="194"/>
    </location>
</feature>
<dbReference type="PANTHER" id="PTHR30474:SF2">
    <property type="entry name" value="PEPTIDOGLYCAN GLYCOSYLTRANSFERASE FTSW-RELATED"/>
    <property type="match status" value="1"/>
</dbReference>
<evidence type="ECO:0000256" key="5">
    <source>
        <dbReference type="ARBA" id="ARBA00022960"/>
    </source>
</evidence>
<evidence type="ECO:0000256" key="15">
    <source>
        <dbReference type="ARBA" id="ARBA00049902"/>
    </source>
</evidence>
<evidence type="ECO:0000256" key="1">
    <source>
        <dbReference type="ARBA" id="ARBA00004141"/>
    </source>
</evidence>
<keyword evidence="6" id="KW-0573">Peptidoglycan synthesis</keyword>
<accession>A0A0G0L8S0</accession>
<evidence type="ECO:0000256" key="3">
    <source>
        <dbReference type="ARBA" id="ARBA00022679"/>
    </source>
</evidence>
<keyword evidence="7 16" id="KW-1133">Transmembrane helix</keyword>
<evidence type="ECO:0000313" key="17">
    <source>
        <dbReference type="EMBL" id="KKQ87397.1"/>
    </source>
</evidence>
<feature type="transmembrane region" description="Helical" evidence="16">
    <location>
        <begin position="294"/>
        <end position="312"/>
    </location>
</feature>
<keyword evidence="2" id="KW-0328">Glycosyltransferase</keyword>
<keyword evidence="3" id="KW-0808">Transferase</keyword>
<evidence type="ECO:0000256" key="8">
    <source>
        <dbReference type="ARBA" id="ARBA00023136"/>
    </source>
</evidence>
<gene>
    <name evidence="17" type="ORF">UT10_C0007G0055</name>
</gene>
<dbReference type="GO" id="GO:0009252">
    <property type="term" value="P:peptidoglycan biosynthetic process"/>
    <property type="evidence" value="ECO:0007669"/>
    <property type="project" value="UniProtKB-KW"/>
</dbReference>
<reference evidence="17 18" key="1">
    <citation type="journal article" date="2015" name="Nature">
        <title>rRNA introns, odd ribosomes, and small enigmatic genomes across a large radiation of phyla.</title>
        <authorList>
            <person name="Brown C.T."/>
            <person name="Hug L.A."/>
            <person name="Thomas B.C."/>
            <person name="Sharon I."/>
            <person name="Castelle C.J."/>
            <person name="Singh A."/>
            <person name="Wilkins M.J."/>
            <person name="Williams K.H."/>
            <person name="Banfield J.F."/>
        </authorList>
    </citation>
    <scope>NUCLEOTIDE SEQUENCE [LARGE SCALE GENOMIC DNA]</scope>
</reference>
<dbReference type="PANTHER" id="PTHR30474">
    <property type="entry name" value="CELL CYCLE PROTEIN"/>
    <property type="match status" value="1"/>
</dbReference>
<evidence type="ECO:0000256" key="14">
    <source>
        <dbReference type="ARBA" id="ARBA00044770"/>
    </source>
</evidence>
<name>A0A0G0L8S0_9BACT</name>